<dbReference type="Pfam" id="PF09839">
    <property type="entry name" value="DUF2066"/>
    <property type="match status" value="1"/>
</dbReference>
<dbReference type="OrthoDB" id="7928976at2"/>
<evidence type="ECO:0000313" key="2">
    <source>
        <dbReference type="Proteomes" id="UP000193200"/>
    </source>
</evidence>
<dbReference type="EMBL" id="FWFR01000001">
    <property type="protein sequence ID" value="SLN48616.1"/>
    <property type="molecule type" value="Genomic_DNA"/>
</dbReference>
<dbReference type="PROSITE" id="PS51257">
    <property type="entry name" value="PROKAR_LIPOPROTEIN"/>
    <property type="match status" value="1"/>
</dbReference>
<dbReference type="InterPro" id="IPR018642">
    <property type="entry name" value="DUF2066"/>
</dbReference>
<proteinExistence type="predicted"/>
<accession>A0A1Y5SWM7</accession>
<keyword evidence="2" id="KW-1185">Reference proteome</keyword>
<dbReference type="AlphaFoldDB" id="A0A1Y5SWM7"/>
<dbReference type="RefSeq" id="WP_085883307.1">
    <property type="nucleotide sequence ID" value="NZ_FWFR01000001.1"/>
</dbReference>
<evidence type="ECO:0000313" key="1">
    <source>
        <dbReference type="EMBL" id="SLN48616.1"/>
    </source>
</evidence>
<reference evidence="1 2" key="1">
    <citation type="submission" date="2017-03" db="EMBL/GenBank/DDBJ databases">
        <authorList>
            <person name="Afonso C.L."/>
            <person name="Miller P.J."/>
            <person name="Scott M.A."/>
            <person name="Spackman E."/>
            <person name="Goraichik I."/>
            <person name="Dimitrov K.M."/>
            <person name="Suarez D.L."/>
            <person name="Swayne D.E."/>
        </authorList>
    </citation>
    <scope>NUCLEOTIDE SEQUENCE [LARGE SCALE GENOMIC DNA]</scope>
    <source>
        <strain evidence="1 2">CECT 7691</strain>
    </source>
</reference>
<organism evidence="1 2">
    <name type="scientific">Oceanibacterium hippocampi</name>
    <dbReference type="NCBI Taxonomy" id="745714"/>
    <lineage>
        <taxon>Bacteria</taxon>
        <taxon>Pseudomonadati</taxon>
        <taxon>Pseudomonadota</taxon>
        <taxon>Alphaproteobacteria</taxon>
        <taxon>Sneathiellales</taxon>
        <taxon>Sneathiellaceae</taxon>
        <taxon>Oceanibacterium</taxon>
    </lineage>
</organism>
<gene>
    <name evidence="1" type="ORF">OCH7691_02108</name>
</gene>
<evidence type="ECO:0008006" key="3">
    <source>
        <dbReference type="Google" id="ProtNLM"/>
    </source>
</evidence>
<dbReference type="Proteomes" id="UP000193200">
    <property type="component" value="Unassembled WGS sequence"/>
</dbReference>
<protein>
    <recommendedName>
        <fullName evidence="3">DUF2066 domain-containing protein</fullName>
    </recommendedName>
</protein>
<dbReference type="InParanoid" id="A0A1Y5SWM7"/>
<sequence length="374" mass="39875">MLLTIRRIARDHAMVAVVSLLACLAAGDALARDIFSVEGIAVDRSAASAAEARVQALRDGQREALGLLLRRLTLKADHGRLPSLSDTDLTTVVKSIGIDNEKTSPTRYLASLSVSFKPNEIRSLLRNAGIPFSETLSKPMLVLPVYRTAGGPVLWDSGSEWFNAWAAIERPDSVIPVILPLGDIDDIATISADAALAGNQEAIDRMVARYNVAELLVAEAAIVDTTVDGNGTVNGGQLALALYRYGAGGPQSRVENFALSGTTAEILAQGARLSVESLEDAWKADNLLRFGEEGVLSALVPLTDLSGWLTVRDRLERAAAVRRIDLAALTVTDAQVVLHYLGSPEQLAVALAQLDLSLAEEGGYWTLRVASSTR</sequence>
<name>A0A1Y5SWM7_9PROT</name>